<dbReference type="EMBL" id="CP011058">
    <property type="protein sequence ID" value="AJY74135.1"/>
    <property type="molecule type" value="Genomic_DNA"/>
</dbReference>
<dbReference type="STRING" id="1126833.VN24_05380"/>
<keyword evidence="3" id="KW-1185">Reference proteome</keyword>
<organism evidence="2 3">
    <name type="scientific">Paenibacillus beijingensis</name>
    <dbReference type="NCBI Taxonomy" id="1126833"/>
    <lineage>
        <taxon>Bacteria</taxon>
        <taxon>Bacillati</taxon>
        <taxon>Bacillota</taxon>
        <taxon>Bacilli</taxon>
        <taxon>Bacillales</taxon>
        <taxon>Paenibacillaceae</taxon>
        <taxon>Paenibacillus</taxon>
    </lineage>
</organism>
<sequence>MHRFETPRQGGAGLLAYTSNRGGTFEIWIYVPAAGLTYPITRGLGTEFSVPYWSPNRRRIAFIGAGSILYALDTAAGSAAQIDQIEPYTLLDWSPDSRFLTYVKDGQIVIYNVLTHTSRSILQEGAADAQWFPSGRELLFAAPDSAGISQLYRINSDGTDKQQLTQNTEGPLHNVRLSHDGRFALYTSPGVSISIISTVDLATGQTVQLEGGPLAKNYFPEWSPDDSLIAYSATAMEDNRYISLIQTDSRSGGQMKTWAQSDCFASPVSWSPDGNRIAYLSGCTIAEQASQIWLVDIRNPAPFKIVEGGRIAALQWSPPAAALPQTDRYINRQYRVSFPYPASWRKVTEERYEGADGFFQISAISSEKGIDEVCRAEAFHPLRPYGSAPRIVRANIQNQPACFIFPSADQPAEMRSQSALIVKYPKPVPIQGTVYTYFILWADRNHIVPIGQRLMFV</sequence>
<dbReference type="Proteomes" id="UP000032633">
    <property type="component" value="Chromosome"/>
</dbReference>
<accession>A0A0D5NG98</accession>
<evidence type="ECO:0000256" key="1">
    <source>
        <dbReference type="ARBA" id="ARBA00009820"/>
    </source>
</evidence>
<dbReference type="InterPro" id="IPR011659">
    <property type="entry name" value="WD40"/>
</dbReference>
<evidence type="ECO:0000313" key="2">
    <source>
        <dbReference type="EMBL" id="AJY74135.1"/>
    </source>
</evidence>
<dbReference type="AlphaFoldDB" id="A0A0D5NG98"/>
<dbReference type="HOGENOM" id="CLU_031533_0_0_9"/>
<name>A0A0D5NG98_9BACL</name>
<comment type="similarity">
    <text evidence="1">Belongs to the TolB family.</text>
</comment>
<reference evidence="2 3" key="1">
    <citation type="journal article" date="2015" name="J. Biotechnol.">
        <title>Complete genome sequence of Paenibacillus beijingensis 7188(T) (=DSM 24997(T)), a novel rhizobacterium from jujube garden soil.</title>
        <authorList>
            <person name="Kwak Y."/>
            <person name="Shin J.H."/>
        </authorList>
    </citation>
    <scope>NUCLEOTIDE SEQUENCE [LARGE SCALE GENOMIC DNA]</scope>
    <source>
        <strain evidence="2 3">DSM 24997</strain>
    </source>
</reference>
<dbReference type="PANTHER" id="PTHR36842:SF1">
    <property type="entry name" value="PROTEIN TOLB"/>
    <property type="match status" value="1"/>
</dbReference>
<dbReference type="PANTHER" id="PTHR36842">
    <property type="entry name" value="PROTEIN TOLB HOMOLOG"/>
    <property type="match status" value="1"/>
</dbReference>
<dbReference type="RefSeq" id="WP_045669571.1">
    <property type="nucleotide sequence ID" value="NZ_CP011058.1"/>
</dbReference>
<dbReference type="Pfam" id="PF07676">
    <property type="entry name" value="PD40"/>
    <property type="match status" value="1"/>
</dbReference>
<gene>
    <name evidence="2" type="ORF">VN24_05380</name>
</gene>
<dbReference type="PATRIC" id="fig|1126833.4.peg.1190"/>
<dbReference type="OrthoDB" id="108903at2"/>
<evidence type="ECO:0000313" key="3">
    <source>
        <dbReference type="Proteomes" id="UP000032633"/>
    </source>
</evidence>
<dbReference type="InterPro" id="IPR011042">
    <property type="entry name" value="6-blade_b-propeller_TolB-like"/>
</dbReference>
<dbReference type="SUPFAM" id="SSF82171">
    <property type="entry name" value="DPP6 N-terminal domain-like"/>
    <property type="match status" value="1"/>
</dbReference>
<reference evidence="3" key="2">
    <citation type="submission" date="2015-03" db="EMBL/GenBank/DDBJ databases">
        <title>Genome sequence of Paenibacillus beijingensis strain DSM 24997T.</title>
        <authorList>
            <person name="Kwak Y."/>
            <person name="Shin J.-H."/>
        </authorList>
    </citation>
    <scope>NUCLEOTIDE SEQUENCE [LARGE SCALE GENOMIC DNA]</scope>
    <source>
        <strain evidence="3">DSM 24997</strain>
    </source>
</reference>
<protein>
    <submittedName>
        <fullName evidence="2">Uncharacterized protein</fullName>
    </submittedName>
</protein>
<dbReference type="Gene3D" id="2.120.10.30">
    <property type="entry name" value="TolB, C-terminal domain"/>
    <property type="match status" value="3"/>
</dbReference>
<proteinExistence type="inferred from homology"/>
<dbReference type="KEGG" id="pbj:VN24_05380"/>